<feature type="compositionally biased region" description="Pro residues" evidence="4">
    <location>
        <begin position="74"/>
        <end position="88"/>
    </location>
</feature>
<feature type="transmembrane region" description="Helical" evidence="5">
    <location>
        <begin position="209"/>
        <end position="232"/>
    </location>
</feature>
<sequence length="304" mass="32308">MSTPTESPAQRAARQRRERREAKIKEGAQHAWTRSPMPAGAHHSLWVETIADVSQPQSVREEGSPSPQTGVSPSPSPAPQIRPSPSPQPQLDTPTQESLQAQQEYFRALLRQGAPNHGQGQGQSPGGDEVEDPTLKLLNSLMDAVPLKGDPNAAPAPGGGAGDMPGLSPAGIASALGMPPWIASLVGGATQSSTEEEQKQLRVWKALHVIFALGVAFYLLFVIVTSVATFGSSPPKPATAQNPFMIFVTGELLLTGGRVLLAGEGRGVGMAVQLFRDVVRDGSLVLFMLGMGSWYYREWQGTGY</sequence>
<keyword evidence="2 5" id="KW-1133">Transmembrane helix</keyword>
<reference evidence="6" key="1">
    <citation type="submission" date="2022-11" db="EMBL/GenBank/DDBJ databases">
        <authorList>
            <person name="Petersen C."/>
        </authorList>
    </citation>
    <scope>NUCLEOTIDE SEQUENCE</scope>
    <source>
        <strain evidence="6">IBT 34128</strain>
    </source>
</reference>
<dbReference type="OrthoDB" id="5393181at2759"/>
<keyword evidence="7" id="KW-1185">Reference proteome</keyword>
<feature type="compositionally biased region" description="Basic and acidic residues" evidence="4">
    <location>
        <begin position="18"/>
        <end position="28"/>
    </location>
</feature>
<protein>
    <recommendedName>
        <fullName evidence="8">GET complex, subunit GET2</fullName>
    </recommendedName>
</protein>
<evidence type="ECO:0000313" key="6">
    <source>
        <dbReference type="EMBL" id="KAJ5101696.1"/>
    </source>
</evidence>
<comment type="caution">
    <text evidence="6">The sequence shown here is derived from an EMBL/GenBank/DDBJ whole genome shotgun (WGS) entry which is preliminary data.</text>
</comment>
<dbReference type="Pfam" id="PF08690">
    <property type="entry name" value="GET2"/>
    <property type="match status" value="1"/>
</dbReference>
<evidence type="ECO:0000256" key="2">
    <source>
        <dbReference type="ARBA" id="ARBA00022989"/>
    </source>
</evidence>
<feature type="region of interest" description="Disordered" evidence="4">
    <location>
        <begin position="1"/>
        <end position="99"/>
    </location>
</feature>
<dbReference type="InterPro" id="IPR028143">
    <property type="entry name" value="Get2/sif1"/>
</dbReference>
<keyword evidence="3 5" id="KW-0472">Membrane</keyword>
<evidence type="ECO:0000256" key="5">
    <source>
        <dbReference type="SAM" id="Phobius"/>
    </source>
</evidence>
<keyword evidence="1 5" id="KW-0812">Transmembrane</keyword>
<dbReference type="Proteomes" id="UP001141434">
    <property type="component" value="Unassembled WGS sequence"/>
</dbReference>
<evidence type="ECO:0000256" key="4">
    <source>
        <dbReference type="SAM" id="MobiDB-lite"/>
    </source>
</evidence>
<dbReference type="EMBL" id="JAPMSZ010000005">
    <property type="protein sequence ID" value="KAJ5101696.1"/>
    <property type="molecule type" value="Genomic_DNA"/>
</dbReference>
<feature type="region of interest" description="Disordered" evidence="4">
    <location>
        <begin position="146"/>
        <end position="165"/>
    </location>
</feature>
<dbReference type="GeneID" id="81393668"/>
<evidence type="ECO:0008006" key="8">
    <source>
        <dbReference type="Google" id="ProtNLM"/>
    </source>
</evidence>
<reference evidence="6" key="2">
    <citation type="journal article" date="2023" name="IMA Fungus">
        <title>Comparative genomic study of the Penicillium genus elucidates a diverse pangenome and 15 lateral gene transfer events.</title>
        <authorList>
            <person name="Petersen C."/>
            <person name="Sorensen T."/>
            <person name="Nielsen M.R."/>
            <person name="Sondergaard T.E."/>
            <person name="Sorensen J.L."/>
            <person name="Fitzpatrick D.A."/>
            <person name="Frisvad J.C."/>
            <person name="Nielsen K.L."/>
        </authorList>
    </citation>
    <scope>NUCLEOTIDE SEQUENCE</scope>
    <source>
        <strain evidence="6">IBT 34128</strain>
    </source>
</reference>
<dbReference type="RefSeq" id="XP_056512527.1">
    <property type="nucleotide sequence ID" value="XM_056654500.1"/>
</dbReference>
<evidence type="ECO:0000256" key="1">
    <source>
        <dbReference type="ARBA" id="ARBA00022692"/>
    </source>
</evidence>
<dbReference type="GO" id="GO:0006890">
    <property type="term" value="P:retrograde vesicle-mediated transport, Golgi to endoplasmic reticulum"/>
    <property type="evidence" value="ECO:0007669"/>
    <property type="project" value="TreeGrafter"/>
</dbReference>
<name>A0A9W9FK60_9EURO</name>
<proteinExistence type="predicted"/>
<accession>A0A9W9FK60</accession>
<evidence type="ECO:0000256" key="3">
    <source>
        <dbReference type="ARBA" id="ARBA00023136"/>
    </source>
</evidence>
<evidence type="ECO:0000313" key="7">
    <source>
        <dbReference type="Proteomes" id="UP001141434"/>
    </source>
</evidence>
<feature type="transmembrane region" description="Helical" evidence="5">
    <location>
        <begin position="244"/>
        <end position="262"/>
    </location>
</feature>
<organism evidence="6 7">
    <name type="scientific">Penicillium alfredii</name>
    <dbReference type="NCBI Taxonomy" id="1506179"/>
    <lineage>
        <taxon>Eukaryota</taxon>
        <taxon>Fungi</taxon>
        <taxon>Dikarya</taxon>
        <taxon>Ascomycota</taxon>
        <taxon>Pezizomycotina</taxon>
        <taxon>Eurotiomycetes</taxon>
        <taxon>Eurotiomycetidae</taxon>
        <taxon>Eurotiales</taxon>
        <taxon>Aspergillaceae</taxon>
        <taxon>Penicillium</taxon>
    </lineage>
</organism>
<gene>
    <name evidence="6" type="ORF">NUU61_003918</name>
</gene>
<dbReference type="AlphaFoldDB" id="A0A9W9FK60"/>
<dbReference type="PANTHER" id="PTHR28263">
    <property type="entry name" value="GOLGI TO ER TRAFFIC PROTEIN 2"/>
    <property type="match status" value="1"/>
</dbReference>
<dbReference type="PANTHER" id="PTHR28263:SF1">
    <property type="entry name" value="GOLGI TO ER TRAFFIC PROTEIN 2"/>
    <property type="match status" value="1"/>
</dbReference>